<feature type="domain" description="FAD/NAD(P)-binding" evidence="11">
    <location>
        <begin position="405"/>
        <end position="629"/>
    </location>
</feature>
<dbReference type="PANTHER" id="PTHR42917:SF2">
    <property type="entry name" value="2,4-DIENOYL-COA REDUCTASE [(2E)-ENOYL-COA-PRODUCING]"/>
    <property type="match status" value="1"/>
</dbReference>
<dbReference type="GO" id="GO:0051536">
    <property type="term" value="F:iron-sulfur cluster binding"/>
    <property type="evidence" value="ECO:0007669"/>
    <property type="project" value="UniProtKB-KW"/>
</dbReference>
<evidence type="ECO:0000256" key="2">
    <source>
        <dbReference type="ARBA" id="ARBA00001966"/>
    </source>
</evidence>
<protein>
    <submittedName>
        <fullName evidence="12">FAD-dependent oxidoreductase</fullName>
    </submittedName>
</protein>
<evidence type="ECO:0000313" key="13">
    <source>
        <dbReference type="Proteomes" id="UP000698963"/>
    </source>
</evidence>
<evidence type="ECO:0000256" key="8">
    <source>
        <dbReference type="ARBA" id="ARBA00023004"/>
    </source>
</evidence>
<comment type="caution">
    <text evidence="12">The sequence shown here is derived from an EMBL/GenBank/DDBJ whole genome shotgun (WGS) entry which is preliminary data.</text>
</comment>
<reference evidence="12" key="2">
    <citation type="submission" date="2021-09" db="EMBL/GenBank/DDBJ databases">
        <authorList>
            <person name="Gilroy R."/>
        </authorList>
    </citation>
    <scope>NUCLEOTIDE SEQUENCE</scope>
    <source>
        <strain evidence="12">ChiGjej2B2-19336</strain>
    </source>
</reference>
<dbReference type="Gene3D" id="3.40.50.720">
    <property type="entry name" value="NAD(P)-binding Rossmann-like Domain"/>
    <property type="match status" value="1"/>
</dbReference>
<dbReference type="Pfam" id="PF07992">
    <property type="entry name" value="Pyr_redox_2"/>
    <property type="match status" value="1"/>
</dbReference>
<dbReference type="InterPro" id="IPR013785">
    <property type="entry name" value="Aldolase_TIM"/>
</dbReference>
<evidence type="ECO:0000256" key="5">
    <source>
        <dbReference type="ARBA" id="ARBA00022643"/>
    </source>
</evidence>
<comment type="similarity">
    <text evidence="3">In the N-terminal section; belongs to the NADH:flavin oxidoreductase/NADH oxidase family.</text>
</comment>
<comment type="cofactor">
    <cofactor evidence="1">
        <name>FMN</name>
        <dbReference type="ChEBI" id="CHEBI:58210"/>
    </cofactor>
</comment>
<dbReference type="GO" id="GO:0016491">
    <property type="term" value="F:oxidoreductase activity"/>
    <property type="evidence" value="ECO:0007669"/>
    <property type="project" value="UniProtKB-KW"/>
</dbReference>
<dbReference type="EMBL" id="DYZA01000069">
    <property type="protein sequence ID" value="HJD96752.1"/>
    <property type="molecule type" value="Genomic_DNA"/>
</dbReference>
<dbReference type="InterPro" id="IPR001155">
    <property type="entry name" value="OxRdtase_FMN_N"/>
</dbReference>
<dbReference type="SUPFAM" id="SSF51395">
    <property type="entry name" value="FMN-linked oxidoreductases"/>
    <property type="match status" value="1"/>
</dbReference>
<dbReference type="Gene3D" id="3.50.50.60">
    <property type="entry name" value="FAD/NAD(P)-binding domain"/>
    <property type="match status" value="1"/>
</dbReference>
<evidence type="ECO:0000256" key="1">
    <source>
        <dbReference type="ARBA" id="ARBA00001917"/>
    </source>
</evidence>
<proteinExistence type="inferred from homology"/>
<dbReference type="CDD" id="cd02803">
    <property type="entry name" value="OYE_like_FMN_family"/>
    <property type="match status" value="1"/>
</dbReference>
<name>A0A921DSA5_9BACT</name>
<dbReference type="GO" id="GO:0046872">
    <property type="term" value="F:metal ion binding"/>
    <property type="evidence" value="ECO:0007669"/>
    <property type="project" value="UniProtKB-KW"/>
</dbReference>
<dbReference type="InterPro" id="IPR036188">
    <property type="entry name" value="FAD/NAD-bd_sf"/>
</dbReference>
<accession>A0A921DSA5</accession>
<organism evidence="12 13">
    <name type="scientific">Mailhella massiliensis</name>
    <dbReference type="NCBI Taxonomy" id="1903261"/>
    <lineage>
        <taxon>Bacteria</taxon>
        <taxon>Pseudomonadati</taxon>
        <taxon>Thermodesulfobacteriota</taxon>
        <taxon>Desulfovibrionia</taxon>
        <taxon>Desulfovibrionales</taxon>
        <taxon>Desulfovibrionaceae</taxon>
        <taxon>Mailhella</taxon>
    </lineage>
</organism>
<dbReference type="Pfam" id="PF00724">
    <property type="entry name" value="Oxidored_FMN"/>
    <property type="match status" value="1"/>
</dbReference>
<keyword evidence="5" id="KW-0288">FMN</keyword>
<evidence type="ECO:0000313" key="12">
    <source>
        <dbReference type="EMBL" id="HJD96752.1"/>
    </source>
</evidence>
<dbReference type="AlphaFoldDB" id="A0A921DSA5"/>
<keyword evidence="6" id="KW-0479">Metal-binding</keyword>
<dbReference type="PRINTS" id="PR00368">
    <property type="entry name" value="FADPNR"/>
</dbReference>
<evidence type="ECO:0000256" key="7">
    <source>
        <dbReference type="ARBA" id="ARBA00023002"/>
    </source>
</evidence>
<dbReference type="InterPro" id="IPR023753">
    <property type="entry name" value="FAD/NAD-binding_dom"/>
</dbReference>
<dbReference type="InterPro" id="IPR051793">
    <property type="entry name" value="NADH:flavin_oxidoreductase"/>
</dbReference>
<dbReference type="PANTHER" id="PTHR42917">
    <property type="entry name" value="2,4-DIENOYL-COA REDUCTASE"/>
    <property type="match status" value="1"/>
</dbReference>
<keyword evidence="7" id="KW-0560">Oxidoreductase</keyword>
<gene>
    <name evidence="12" type="ORF">K8W16_03790</name>
</gene>
<evidence type="ECO:0000259" key="11">
    <source>
        <dbReference type="Pfam" id="PF07992"/>
    </source>
</evidence>
<keyword evidence="9" id="KW-0411">Iron-sulfur</keyword>
<evidence type="ECO:0000256" key="9">
    <source>
        <dbReference type="ARBA" id="ARBA00023014"/>
    </source>
</evidence>
<dbReference type="RefSeq" id="WP_304121270.1">
    <property type="nucleotide sequence ID" value="NZ_DYZA01000069.1"/>
</dbReference>
<evidence type="ECO:0000256" key="4">
    <source>
        <dbReference type="ARBA" id="ARBA00022630"/>
    </source>
</evidence>
<dbReference type="SUPFAM" id="SSF51905">
    <property type="entry name" value="FAD/NAD(P)-binding domain"/>
    <property type="match status" value="1"/>
</dbReference>
<evidence type="ECO:0000259" key="10">
    <source>
        <dbReference type="Pfam" id="PF00724"/>
    </source>
</evidence>
<feature type="domain" description="NADH:flavin oxidoreductase/NADH oxidase N-terminal" evidence="10">
    <location>
        <begin position="12"/>
        <end position="346"/>
    </location>
</feature>
<evidence type="ECO:0000256" key="3">
    <source>
        <dbReference type="ARBA" id="ARBA00011048"/>
    </source>
</evidence>
<comment type="cofactor">
    <cofactor evidence="2">
        <name>[4Fe-4S] cluster</name>
        <dbReference type="ChEBI" id="CHEBI:49883"/>
    </cofactor>
</comment>
<dbReference type="GO" id="GO:0010181">
    <property type="term" value="F:FMN binding"/>
    <property type="evidence" value="ECO:0007669"/>
    <property type="project" value="InterPro"/>
</dbReference>
<evidence type="ECO:0000256" key="6">
    <source>
        <dbReference type="ARBA" id="ARBA00022723"/>
    </source>
</evidence>
<sequence>MKPLYKQKYPHLFSPMPVGRKGQVVYKNRILVPPVCSMGYGTDAHHRISEDGIRFYTPWAQGGFAGLTVPVEIPLNGGHRGTMSLRDDLDGFAYMHNLQRPVHMYGVVTLCEIYHAGCCILPDSGYPIISASSFIYNGHQVKEMDDKDMEDVLKLYVDTAVLAVRAGFDGICLHYGHGWLINNFLSPLSNHRTDNYGGSVENRTRFPKMILKAIREAIGYYPIIELRMNGSDKMEGGISPEDAVQQALIFEEYVDMIHVSCGTRLDATSRPKMHPTCFVPDAHNADASELFKKSGLKIPIGVVGAISDAALAERLIAEGKCDYILAARQSVADPFWPNKVREGREEDIRPCIRCDYCLDGGRRSSHTTEVNISNTSTFDVHCSVNPHYRQGRHKLDALLPTTPKRVAVVGGGIAGLQAAMTAADRGHQVTLFEKSARLGGQTATYADHIPFKRRIRALREYLITQVKKRGVNILLNTRADRALLEEADYDAVIVAVGGKPRVPVIPGLKEHGAVMAWDVFGKESSLKEPVVVVGGGAVGCETAIHLAMAGKKNLTIVEMTPWIASTSEITERMSIEEQIRLHGIEPLTECLCVAITEHGMRVRKKNGEEREIEAGSVVISAGTVEEREERDSFEDVAFDVLNIGDCAKVGTIRTAIESGWDAAARI</sequence>
<keyword evidence="4" id="KW-0285">Flavoprotein</keyword>
<dbReference type="Proteomes" id="UP000698963">
    <property type="component" value="Unassembled WGS sequence"/>
</dbReference>
<keyword evidence="8" id="KW-0408">Iron</keyword>
<dbReference type="PRINTS" id="PR00411">
    <property type="entry name" value="PNDRDTASEI"/>
</dbReference>
<dbReference type="Gene3D" id="3.20.20.70">
    <property type="entry name" value="Aldolase class I"/>
    <property type="match status" value="1"/>
</dbReference>
<reference evidence="12" key="1">
    <citation type="journal article" date="2021" name="PeerJ">
        <title>Extensive microbial diversity within the chicken gut microbiome revealed by metagenomics and culture.</title>
        <authorList>
            <person name="Gilroy R."/>
            <person name="Ravi A."/>
            <person name="Getino M."/>
            <person name="Pursley I."/>
            <person name="Horton D.L."/>
            <person name="Alikhan N.F."/>
            <person name="Baker D."/>
            <person name="Gharbi K."/>
            <person name="Hall N."/>
            <person name="Watson M."/>
            <person name="Adriaenssens E.M."/>
            <person name="Foster-Nyarko E."/>
            <person name="Jarju S."/>
            <person name="Secka A."/>
            <person name="Antonio M."/>
            <person name="Oren A."/>
            <person name="Chaudhuri R.R."/>
            <person name="La Ragione R."/>
            <person name="Hildebrand F."/>
            <person name="Pallen M.J."/>
        </authorList>
    </citation>
    <scope>NUCLEOTIDE SEQUENCE</scope>
    <source>
        <strain evidence="12">ChiGjej2B2-19336</strain>
    </source>
</reference>